<evidence type="ECO:0000313" key="2">
    <source>
        <dbReference type="Proteomes" id="UP000253772"/>
    </source>
</evidence>
<dbReference type="Proteomes" id="UP000253772">
    <property type="component" value="Chromosome c2"/>
</dbReference>
<dbReference type="OrthoDB" id="8967364at2"/>
<dbReference type="AlphaFoldDB" id="A0A2L0X6T0"/>
<reference evidence="1 2" key="1">
    <citation type="submission" date="2019-03" db="EMBL/GenBank/DDBJ databases">
        <title>Comparative insights into the high quality Complete genome sequence of highly metal resistant Cupriavidus metallidurans strain BS1 isolated from a gold-copper mine.</title>
        <authorList>
            <person name="Mazhar H.S."/>
            <person name="Rensing C."/>
        </authorList>
    </citation>
    <scope>NUCLEOTIDE SEQUENCE [LARGE SCALE GENOMIC DNA]</scope>
    <source>
        <strain evidence="1 2">BS1</strain>
    </source>
</reference>
<sequence length="131" mass="14308">MRRLLSRLLLWFMILALPLQAMGAPVHGGCPAHDRLRNDAAMGLEIDVEETVTNPDKPCHHNTQHSASRGKLDPDADGHTCDACIAMSQAPGWFSGFWLRQPESFEVAGRTAALLASFIPDVLLRPPSTPV</sequence>
<dbReference type="RefSeq" id="WP_011514840.1">
    <property type="nucleotide sequence ID" value="NZ_CP026544.1"/>
</dbReference>
<evidence type="ECO:0000313" key="1">
    <source>
        <dbReference type="EMBL" id="QBP13425.1"/>
    </source>
</evidence>
<dbReference type="GeneID" id="92822689"/>
<accession>A0A2L0X6T0</accession>
<proteinExistence type="predicted"/>
<gene>
    <name evidence="1" type="ORF">DDF84_027790</name>
</gene>
<protein>
    <submittedName>
        <fullName evidence="1">Phosphoesterase</fullName>
    </submittedName>
</protein>
<organism evidence="1 2">
    <name type="scientific">Cupriavidus metallidurans</name>
    <dbReference type="NCBI Taxonomy" id="119219"/>
    <lineage>
        <taxon>Bacteria</taxon>
        <taxon>Pseudomonadati</taxon>
        <taxon>Pseudomonadota</taxon>
        <taxon>Betaproteobacteria</taxon>
        <taxon>Burkholderiales</taxon>
        <taxon>Burkholderiaceae</taxon>
        <taxon>Cupriavidus</taxon>
    </lineage>
</organism>
<dbReference type="EMBL" id="CP037901">
    <property type="protein sequence ID" value="QBP13425.1"/>
    <property type="molecule type" value="Genomic_DNA"/>
</dbReference>
<name>A0A2L0X6T0_9BURK</name>